<dbReference type="GO" id="GO:0005840">
    <property type="term" value="C:ribosome"/>
    <property type="evidence" value="ECO:0007669"/>
    <property type="project" value="UniProtKB-KW"/>
</dbReference>
<comment type="similarity">
    <text evidence="1">Belongs to the universal ribosomal protein uS17 family.</text>
</comment>
<feature type="compositionally biased region" description="Basic residues" evidence="4">
    <location>
        <begin position="172"/>
        <end position="182"/>
    </location>
</feature>
<dbReference type="SUPFAM" id="SSF50249">
    <property type="entry name" value="Nucleic acid-binding proteins"/>
    <property type="match status" value="1"/>
</dbReference>
<dbReference type="InterPro" id="IPR000266">
    <property type="entry name" value="Ribosomal_uS17"/>
</dbReference>
<dbReference type="GO" id="GO:0003735">
    <property type="term" value="F:structural constituent of ribosome"/>
    <property type="evidence" value="ECO:0007669"/>
    <property type="project" value="InterPro"/>
</dbReference>
<name>A0A317X9X5_9EURO</name>
<evidence type="ECO:0000256" key="1">
    <source>
        <dbReference type="ARBA" id="ARBA00010254"/>
    </source>
</evidence>
<dbReference type="OrthoDB" id="274752at2759"/>
<organism evidence="5 6">
    <name type="scientific">Aspergillus sclerotioniger CBS 115572</name>
    <dbReference type="NCBI Taxonomy" id="1450535"/>
    <lineage>
        <taxon>Eukaryota</taxon>
        <taxon>Fungi</taxon>
        <taxon>Dikarya</taxon>
        <taxon>Ascomycota</taxon>
        <taxon>Pezizomycotina</taxon>
        <taxon>Eurotiomycetes</taxon>
        <taxon>Eurotiomycetidae</taxon>
        <taxon>Eurotiales</taxon>
        <taxon>Aspergillaceae</taxon>
        <taxon>Aspergillus</taxon>
        <taxon>Aspergillus subgen. Circumdati</taxon>
    </lineage>
</organism>
<proteinExistence type="inferred from homology"/>
<comment type="caution">
    <text evidence="5">The sequence shown here is derived from an EMBL/GenBank/DDBJ whole genome shotgun (WGS) entry which is preliminary data.</text>
</comment>
<dbReference type="Gene3D" id="2.40.50.140">
    <property type="entry name" value="Nucleic acid-binding proteins"/>
    <property type="match status" value="1"/>
</dbReference>
<gene>
    <name evidence="5" type="ORF">BO94DRAFT_275537</name>
</gene>
<dbReference type="EMBL" id="MSFK01000004">
    <property type="protein sequence ID" value="PWY94452.1"/>
    <property type="molecule type" value="Genomic_DNA"/>
</dbReference>
<protein>
    <submittedName>
        <fullName evidence="5">Nucleic acid-binding protein</fullName>
    </submittedName>
</protein>
<dbReference type="Proteomes" id="UP000246702">
    <property type="component" value="Unassembled WGS sequence"/>
</dbReference>
<dbReference type="GO" id="GO:1990904">
    <property type="term" value="C:ribonucleoprotein complex"/>
    <property type="evidence" value="ECO:0007669"/>
    <property type="project" value="UniProtKB-KW"/>
</dbReference>
<keyword evidence="3" id="KW-0687">Ribonucleoprotein</keyword>
<sequence>MRPTNIFRAMQPIRSSLIRFTTPSAITPSLYQRSISTTIPRLNEPIPQQEDTQSSTSVDTTVIPSIRTYPYKIKSGTVVSVGRMSRTVRVSLRHTTYDKHIQKFYPKTTTYLVSDPRDSLREGDVIEFSNGHPKTGNVRHVVERIIAPFGTPIEERPPVMTREERDAERAAKRTAKWQRRQAKRLENGGEEAEREREHVGRIQRLISERMARNAEAK</sequence>
<evidence type="ECO:0000256" key="4">
    <source>
        <dbReference type="SAM" id="MobiDB-lite"/>
    </source>
</evidence>
<feature type="compositionally biased region" description="Basic and acidic residues" evidence="4">
    <location>
        <begin position="183"/>
        <end position="198"/>
    </location>
</feature>
<accession>A0A317X9X5</accession>
<dbReference type="GeneID" id="37108734"/>
<dbReference type="GO" id="GO:0006412">
    <property type="term" value="P:translation"/>
    <property type="evidence" value="ECO:0007669"/>
    <property type="project" value="InterPro"/>
</dbReference>
<feature type="region of interest" description="Disordered" evidence="4">
    <location>
        <begin position="160"/>
        <end position="198"/>
    </location>
</feature>
<evidence type="ECO:0000256" key="2">
    <source>
        <dbReference type="ARBA" id="ARBA00022980"/>
    </source>
</evidence>
<dbReference type="AlphaFoldDB" id="A0A317X9X5"/>
<reference evidence="5 6" key="1">
    <citation type="submission" date="2016-12" db="EMBL/GenBank/DDBJ databases">
        <title>The genomes of Aspergillus section Nigri reveals drivers in fungal speciation.</title>
        <authorList>
            <consortium name="DOE Joint Genome Institute"/>
            <person name="Vesth T.C."/>
            <person name="Nybo J."/>
            <person name="Theobald S."/>
            <person name="Brandl J."/>
            <person name="Frisvad J.C."/>
            <person name="Nielsen K.F."/>
            <person name="Lyhne E.K."/>
            <person name="Kogle M.E."/>
            <person name="Kuo A."/>
            <person name="Riley R."/>
            <person name="Clum A."/>
            <person name="Nolan M."/>
            <person name="Lipzen A."/>
            <person name="Salamov A."/>
            <person name="Henrissat B."/>
            <person name="Wiebenga A."/>
            <person name="De Vries R.P."/>
            <person name="Grigoriev I.V."/>
            <person name="Mortensen U.H."/>
            <person name="Andersen M.R."/>
            <person name="Baker S.E."/>
        </authorList>
    </citation>
    <scope>NUCLEOTIDE SEQUENCE [LARGE SCALE GENOMIC DNA]</scope>
    <source>
        <strain evidence="5 6">CBS 115572</strain>
    </source>
</reference>
<evidence type="ECO:0000256" key="3">
    <source>
        <dbReference type="ARBA" id="ARBA00023274"/>
    </source>
</evidence>
<evidence type="ECO:0000313" key="6">
    <source>
        <dbReference type="Proteomes" id="UP000246702"/>
    </source>
</evidence>
<dbReference type="RefSeq" id="XP_025471213.1">
    <property type="nucleotide sequence ID" value="XM_025606591.1"/>
</dbReference>
<keyword evidence="2" id="KW-0689">Ribosomal protein</keyword>
<feature type="compositionally biased region" description="Basic and acidic residues" evidence="4">
    <location>
        <begin position="160"/>
        <end position="171"/>
    </location>
</feature>
<evidence type="ECO:0000313" key="5">
    <source>
        <dbReference type="EMBL" id="PWY94452.1"/>
    </source>
</evidence>
<keyword evidence="6" id="KW-1185">Reference proteome</keyword>
<dbReference type="Pfam" id="PF00366">
    <property type="entry name" value="Ribosomal_S17"/>
    <property type="match status" value="1"/>
</dbReference>
<dbReference type="STRING" id="1450535.A0A317X9X5"/>
<dbReference type="InterPro" id="IPR012340">
    <property type="entry name" value="NA-bd_OB-fold"/>
</dbReference>